<dbReference type="CDD" id="cd02966">
    <property type="entry name" value="TlpA_like_family"/>
    <property type="match status" value="1"/>
</dbReference>
<comment type="caution">
    <text evidence="8">The sequence shown here is derived from an EMBL/GenBank/DDBJ whole genome shotgun (WGS) entry which is preliminary data.</text>
</comment>
<evidence type="ECO:0000256" key="6">
    <source>
        <dbReference type="SAM" id="SignalP"/>
    </source>
</evidence>
<name>A0ABP6AMA7_9ACTN</name>
<dbReference type="PROSITE" id="PS00194">
    <property type="entry name" value="THIOREDOXIN_1"/>
    <property type="match status" value="1"/>
</dbReference>
<evidence type="ECO:0000313" key="9">
    <source>
        <dbReference type="Proteomes" id="UP001499978"/>
    </source>
</evidence>
<organism evidence="8 9">
    <name type="scientific">Pilimelia columellifera subsp. columellifera</name>
    <dbReference type="NCBI Taxonomy" id="706583"/>
    <lineage>
        <taxon>Bacteria</taxon>
        <taxon>Bacillati</taxon>
        <taxon>Actinomycetota</taxon>
        <taxon>Actinomycetes</taxon>
        <taxon>Micromonosporales</taxon>
        <taxon>Micromonosporaceae</taxon>
        <taxon>Pilimelia</taxon>
    </lineage>
</organism>
<keyword evidence="6" id="KW-0732">Signal</keyword>
<dbReference type="InterPro" id="IPR013740">
    <property type="entry name" value="Redoxin"/>
</dbReference>
<keyword evidence="2" id="KW-0201">Cytochrome c-type biogenesis</keyword>
<dbReference type="SUPFAM" id="SSF52833">
    <property type="entry name" value="Thioredoxin-like"/>
    <property type="match status" value="1"/>
</dbReference>
<dbReference type="Gene3D" id="3.40.30.10">
    <property type="entry name" value="Glutaredoxin"/>
    <property type="match status" value="1"/>
</dbReference>
<evidence type="ECO:0000256" key="4">
    <source>
        <dbReference type="ARBA" id="ARBA00023157"/>
    </source>
</evidence>
<evidence type="ECO:0000259" key="7">
    <source>
        <dbReference type="PROSITE" id="PS51352"/>
    </source>
</evidence>
<keyword evidence="5" id="KW-0676">Redox-active center</keyword>
<evidence type="ECO:0000256" key="1">
    <source>
        <dbReference type="ARBA" id="ARBA00004196"/>
    </source>
</evidence>
<dbReference type="PANTHER" id="PTHR42852:SF6">
    <property type="entry name" value="THIOL:DISULFIDE INTERCHANGE PROTEIN DSBE"/>
    <property type="match status" value="1"/>
</dbReference>
<feature type="signal peptide" evidence="6">
    <location>
        <begin position="1"/>
        <end position="35"/>
    </location>
</feature>
<keyword evidence="3" id="KW-0735">Signal-anchor</keyword>
<keyword evidence="3" id="KW-0812">Transmembrane</keyword>
<protein>
    <recommendedName>
        <fullName evidence="7">Thioredoxin domain-containing protein</fullName>
    </recommendedName>
</protein>
<evidence type="ECO:0000313" key="8">
    <source>
        <dbReference type="EMBL" id="GAA2518725.1"/>
    </source>
</evidence>
<dbReference type="InterPro" id="IPR013766">
    <property type="entry name" value="Thioredoxin_domain"/>
</dbReference>
<evidence type="ECO:0000256" key="5">
    <source>
        <dbReference type="ARBA" id="ARBA00023284"/>
    </source>
</evidence>
<keyword evidence="9" id="KW-1185">Reference proteome</keyword>
<sequence>MTGQARRLGSAALAAGVALALVAGCSGDATPPATAAAFASCAGLTAPDRDPGIRDGLPALSFECLTGGAVVRLDQLAGPAVVNLWATWCAPCRAELPAFQRLAERDASPVRVIGVLTGDEPSRAAEFGQATGVRFPQLVDRDHQLGRALGHSVLPLTIFVDAGGRVAHVYRGPPLTDRALSDLTAQRLGGVA</sequence>
<accession>A0ABP6AMA7</accession>
<dbReference type="InterPro" id="IPR050553">
    <property type="entry name" value="Thioredoxin_ResA/DsbE_sf"/>
</dbReference>
<dbReference type="PANTHER" id="PTHR42852">
    <property type="entry name" value="THIOL:DISULFIDE INTERCHANGE PROTEIN DSBE"/>
    <property type="match status" value="1"/>
</dbReference>
<keyword evidence="4" id="KW-1015">Disulfide bond</keyword>
<dbReference type="RefSeq" id="WP_344170246.1">
    <property type="nucleotide sequence ID" value="NZ_BAAARY010000005.1"/>
</dbReference>
<evidence type="ECO:0000256" key="2">
    <source>
        <dbReference type="ARBA" id="ARBA00022748"/>
    </source>
</evidence>
<dbReference type="Proteomes" id="UP001499978">
    <property type="component" value="Unassembled WGS sequence"/>
</dbReference>
<dbReference type="InterPro" id="IPR036249">
    <property type="entry name" value="Thioredoxin-like_sf"/>
</dbReference>
<dbReference type="InterPro" id="IPR017937">
    <property type="entry name" value="Thioredoxin_CS"/>
</dbReference>
<dbReference type="PROSITE" id="PS51352">
    <property type="entry name" value="THIOREDOXIN_2"/>
    <property type="match status" value="1"/>
</dbReference>
<dbReference type="EMBL" id="BAAARY010000005">
    <property type="protein sequence ID" value="GAA2518725.1"/>
    <property type="molecule type" value="Genomic_DNA"/>
</dbReference>
<proteinExistence type="predicted"/>
<evidence type="ECO:0000256" key="3">
    <source>
        <dbReference type="ARBA" id="ARBA00022968"/>
    </source>
</evidence>
<feature type="domain" description="Thioredoxin" evidence="7">
    <location>
        <begin position="51"/>
        <end position="189"/>
    </location>
</feature>
<comment type="subcellular location">
    <subcellularLocation>
        <location evidence="1">Cell envelope</location>
    </subcellularLocation>
</comment>
<feature type="chain" id="PRO_5047279310" description="Thioredoxin domain-containing protein" evidence="6">
    <location>
        <begin position="36"/>
        <end position="192"/>
    </location>
</feature>
<dbReference type="Pfam" id="PF08534">
    <property type="entry name" value="Redoxin"/>
    <property type="match status" value="1"/>
</dbReference>
<gene>
    <name evidence="8" type="ORF">GCM10010201_14690</name>
</gene>
<dbReference type="PROSITE" id="PS51257">
    <property type="entry name" value="PROKAR_LIPOPROTEIN"/>
    <property type="match status" value="1"/>
</dbReference>
<reference evidence="9" key="1">
    <citation type="journal article" date="2019" name="Int. J. Syst. Evol. Microbiol.">
        <title>The Global Catalogue of Microorganisms (GCM) 10K type strain sequencing project: providing services to taxonomists for standard genome sequencing and annotation.</title>
        <authorList>
            <consortium name="The Broad Institute Genomics Platform"/>
            <consortium name="The Broad Institute Genome Sequencing Center for Infectious Disease"/>
            <person name="Wu L."/>
            <person name="Ma J."/>
        </authorList>
    </citation>
    <scope>NUCLEOTIDE SEQUENCE [LARGE SCALE GENOMIC DNA]</scope>
    <source>
        <strain evidence="9">JCM 3367</strain>
    </source>
</reference>